<dbReference type="Pfam" id="PF00389">
    <property type="entry name" value="2-Hacid_dh"/>
    <property type="match status" value="1"/>
</dbReference>
<feature type="domain" description="D-isomer specific 2-hydroxyacid dehydrogenase catalytic" evidence="1">
    <location>
        <begin position="50"/>
        <end position="112"/>
    </location>
</feature>
<evidence type="ECO:0000313" key="3">
    <source>
        <dbReference type="Proteomes" id="UP001485043"/>
    </source>
</evidence>
<dbReference type="EMBL" id="JALJOV010002001">
    <property type="protein sequence ID" value="KAK9836400.1"/>
    <property type="molecule type" value="Genomic_DNA"/>
</dbReference>
<accession>A0AAW1RQG0</accession>
<proteinExistence type="predicted"/>
<dbReference type="Gene3D" id="3.40.50.720">
    <property type="entry name" value="NAD(P)-binding Rossmann-like Domain"/>
    <property type="match status" value="1"/>
</dbReference>
<dbReference type="AlphaFoldDB" id="A0AAW1RQG0"/>
<evidence type="ECO:0000259" key="1">
    <source>
        <dbReference type="Pfam" id="PF00389"/>
    </source>
</evidence>
<dbReference type="SUPFAM" id="SSF52283">
    <property type="entry name" value="Formate/glycerate dehydrogenase catalytic domain-like"/>
    <property type="match status" value="1"/>
</dbReference>
<reference evidence="2 3" key="1">
    <citation type="journal article" date="2024" name="Nat. Commun.">
        <title>Phylogenomics reveals the evolutionary origins of lichenization in chlorophyte algae.</title>
        <authorList>
            <person name="Puginier C."/>
            <person name="Libourel C."/>
            <person name="Otte J."/>
            <person name="Skaloud P."/>
            <person name="Haon M."/>
            <person name="Grisel S."/>
            <person name="Petersen M."/>
            <person name="Berrin J.G."/>
            <person name="Delaux P.M."/>
            <person name="Dal Grande F."/>
            <person name="Keller J."/>
        </authorList>
    </citation>
    <scope>NUCLEOTIDE SEQUENCE [LARGE SCALE GENOMIC DNA]</scope>
    <source>
        <strain evidence="2 3">SAG 2523</strain>
    </source>
</reference>
<sequence>MSPSIEAAPTNSSEELMQVLWAQDGWEVMRQLVLERLPPWARLIPRNPHLSLADQVENISVIVPCTVPRISEDILHYAPRLQLFLQPGAGYGNVPCEAAKEHGVAVCNAPGKSI</sequence>
<organism evidence="2 3">
    <name type="scientific">Apatococcus fuscideae</name>
    <dbReference type="NCBI Taxonomy" id="2026836"/>
    <lineage>
        <taxon>Eukaryota</taxon>
        <taxon>Viridiplantae</taxon>
        <taxon>Chlorophyta</taxon>
        <taxon>core chlorophytes</taxon>
        <taxon>Trebouxiophyceae</taxon>
        <taxon>Chlorellales</taxon>
        <taxon>Chlorellaceae</taxon>
        <taxon>Apatococcus</taxon>
    </lineage>
</organism>
<name>A0AAW1RQG0_9CHLO</name>
<comment type="caution">
    <text evidence="2">The sequence shown here is derived from an EMBL/GenBank/DDBJ whole genome shotgun (WGS) entry which is preliminary data.</text>
</comment>
<gene>
    <name evidence="2" type="ORF">WJX84_006223</name>
</gene>
<dbReference type="InterPro" id="IPR006139">
    <property type="entry name" value="D-isomer_2_OHA_DH_cat_dom"/>
</dbReference>
<evidence type="ECO:0000313" key="2">
    <source>
        <dbReference type="EMBL" id="KAK9836400.1"/>
    </source>
</evidence>
<dbReference type="Proteomes" id="UP001485043">
    <property type="component" value="Unassembled WGS sequence"/>
</dbReference>
<keyword evidence="3" id="KW-1185">Reference proteome</keyword>
<dbReference type="GO" id="GO:0051287">
    <property type="term" value="F:NAD binding"/>
    <property type="evidence" value="ECO:0007669"/>
    <property type="project" value="InterPro"/>
</dbReference>
<dbReference type="GO" id="GO:0016616">
    <property type="term" value="F:oxidoreductase activity, acting on the CH-OH group of donors, NAD or NADP as acceptor"/>
    <property type="evidence" value="ECO:0007669"/>
    <property type="project" value="InterPro"/>
</dbReference>
<protein>
    <recommendedName>
        <fullName evidence="1">D-isomer specific 2-hydroxyacid dehydrogenase catalytic domain-containing protein</fullName>
    </recommendedName>
</protein>